<dbReference type="OrthoDB" id="1294444at2759"/>
<dbReference type="PANTHER" id="PTHR34410">
    <property type="entry name" value="INTRON-ENCODED HOMING ENDONUCLEASE, PUTATIVE-RELATED"/>
    <property type="match status" value="1"/>
</dbReference>
<proteinExistence type="predicted"/>
<comment type="caution">
    <text evidence="1">The sequence shown here is derived from an EMBL/GenBank/DDBJ whole genome shotgun (WGS) entry which is preliminary data.</text>
</comment>
<accession>A0A9J5ZT72</accession>
<evidence type="ECO:0000313" key="2">
    <source>
        <dbReference type="Proteomes" id="UP000824120"/>
    </source>
</evidence>
<dbReference type="Proteomes" id="UP000824120">
    <property type="component" value="Chromosome 3"/>
</dbReference>
<dbReference type="PANTHER" id="PTHR34410:SF2">
    <property type="entry name" value="RRNA INTRON-ENCODED HOMING ENDONUCLEASE"/>
    <property type="match status" value="1"/>
</dbReference>
<gene>
    <name evidence="1" type="ORF">H5410_015208</name>
</gene>
<dbReference type="AlphaFoldDB" id="A0A9J5ZT72"/>
<protein>
    <submittedName>
        <fullName evidence="1">Uncharacterized protein</fullName>
    </submittedName>
</protein>
<organism evidence="1 2">
    <name type="scientific">Solanum commersonii</name>
    <name type="common">Commerson's wild potato</name>
    <name type="synonym">Commerson's nightshade</name>
    <dbReference type="NCBI Taxonomy" id="4109"/>
    <lineage>
        <taxon>Eukaryota</taxon>
        <taxon>Viridiplantae</taxon>
        <taxon>Streptophyta</taxon>
        <taxon>Embryophyta</taxon>
        <taxon>Tracheophyta</taxon>
        <taxon>Spermatophyta</taxon>
        <taxon>Magnoliopsida</taxon>
        <taxon>eudicotyledons</taxon>
        <taxon>Gunneridae</taxon>
        <taxon>Pentapetalae</taxon>
        <taxon>asterids</taxon>
        <taxon>lamiids</taxon>
        <taxon>Solanales</taxon>
        <taxon>Solanaceae</taxon>
        <taxon>Solanoideae</taxon>
        <taxon>Solaneae</taxon>
        <taxon>Solanum</taxon>
    </lineage>
</organism>
<name>A0A9J5ZT72_SOLCO</name>
<dbReference type="EMBL" id="JACXVP010000003">
    <property type="protein sequence ID" value="KAG5615384.1"/>
    <property type="molecule type" value="Genomic_DNA"/>
</dbReference>
<keyword evidence="2" id="KW-1185">Reference proteome</keyword>
<sequence length="121" mass="13416">MLVSKIKPCMCKYKQIQTVKLRMAHSISYCLFDGIYYSNNYTFAKDVFNNQERNLGARRGSFTVLVSTKNDADQGSTDVAFRTTPARYEKSKFPGFGGSMVARLKLKGIDGTAPPGAEPMA</sequence>
<reference evidence="1 2" key="1">
    <citation type="submission" date="2020-09" db="EMBL/GenBank/DDBJ databases">
        <title>De no assembly of potato wild relative species, Solanum commersonii.</title>
        <authorList>
            <person name="Cho K."/>
        </authorList>
    </citation>
    <scope>NUCLEOTIDE SEQUENCE [LARGE SCALE GENOMIC DNA]</scope>
    <source>
        <strain evidence="1">LZ3.2</strain>
        <tissue evidence="1">Leaf</tissue>
    </source>
</reference>
<evidence type="ECO:0000313" key="1">
    <source>
        <dbReference type="EMBL" id="KAG5615384.1"/>
    </source>
</evidence>